<keyword evidence="5" id="KW-0862">Zinc</keyword>
<feature type="region of interest" description="Disordered" evidence="11">
    <location>
        <begin position="631"/>
        <end position="682"/>
    </location>
</feature>
<dbReference type="GO" id="GO:0070897">
    <property type="term" value="P:transcription preinitiation complex assembly"/>
    <property type="evidence" value="ECO:0007669"/>
    <property type="project" value="InterPro"/>
</dbReference>
<dbReference type="GO" id="GO:0000126">
    <property type="term" value="C:transcription factor TFIIIB complex"/>
    <property type="evidence" value="ECO:0007669"/>
    <property type="project" value="UniProtKB-ARBA"/>
</dbReference>
<dbReference type="InterPro" id="IPR011665">
    <property type="entry name" value="BRF1_TBP-bd_dom"/>
</dbReference>
<name>A0A2P8A5V8_9PEZI</name>
<evidence type="ECO:0000256" key="9">
    <source>
        <dbReference type="ARBA" id="ARBA00023242"/>
    </source>
</evidence>
<evidence type="ECO:0000256" key="7">
    <source>
        <dbReference type="ARBA" id="ARBA00023159"/>
    </source>
</evidence>
<reference evidence="13 14" key="1">
    <citation type="submission" date="2017-05" db="EMBL/GenBank/DDBJ databases">
        <title>Draft genome sequence of Elsinoe australis.</title>
        <authorList>
            <person name="Cheng Q."/>
        </authorList>
    </citation>
    <scope>NUCLEOTIDE SEQUENCE [LARGE SCALE GENOMIC DNA]</scope>
    <source>
        <strain evidence="13 14">NL1</strain>
    </source>
</reference>
<dbReference type="SUPFAM" id="SSF47954">
    <property type="entry name" value="Cyclin-like"/>
    <property type="match status" value="2"/>
</dbReference>
<evidence type="ECO:0000313" key="13">
    <source>
        <dbReference type="EMBL" id="PSK55844.1"/>
    </source>
</evidence>
<feature type="region of interest" description="Disordered" evidence="11">
    <location>
        <begin position="102"/>
        <end position="125"/>
    </location>
</feature>
<feature type="compositionally biased region" description="Pro residues" evidence="11">
    <location>
        <begin position="27"/>
        <end position="37"/>
    </location>
</feature>
<evidence type="ECO:0000256" key="2">
    <source>
        <dbReference type="ARBA" id="ARBA00010857"/>
    </source>
</evidence>
<organism evidence="13 14">
    <name type="scientific">Elsinoe australis</name>
    <dbReference type="NCBI Taxonomy" id="40998"/>
    <lineage>
        <taxon>Eukaryota</taxon>
        <taxon>Fungi</taxon>
        <taxon>Dikarya</taxon>
        <taxon>Ascomycota</taxon>
        <taxon>Pezizomycotina</taxon>
        <taxon>Dothideomycetes</taxon>
        <taxon>Dothideomycetidae</taxon>
        <taxon>Myriangiales</taxon>
        <taxon>Elsinoaceae</taxon>
        <taxon>Elsinoe</taxon>
    </lineage>
</organism>
<dbReference type="OrthoDB" id="511529at2759"/>
<feature type="region of interest" description="Disordered" evidence="11">
    <location>
        <begin position="404"/>
        <end position="511"/>
    </location>
</feature>
<protein>
    <recommendedName>
        <fullName evidence="10">B-related factor 1</fullName>
    </recommendedName>
</protein>
<dbReference type="InterPro" id="IPR013150">
    <property type="entry name" value="TFIIB_cyclin"/>
</dbReference>
<dbReference type="GO" id="GO:0097550">
    <property type="term" value="C:transcription preinitiation complex"/>
    <property type="evidence" value="ECO:0007669"/>
    <property type="project" value="TreeGrafter"/>
</dbReference>
<feature type="compositionally biased region" description="Low complexity" evidence="11">
    <location>
        <begin position="718"/>
        <end position="749"/>
    </location>
</feature>
<dbReference type="STRING" id="40998.A0A2P8A5V8"/>
<accession>A0A2P8A5V8</accession>
<dbReference type="FunFam" id="1.10.472.10:FF:000002">
    <property type="entry name" value="Transcription factor IIIB 90 kDa subunit"/>
    <property type="match status" value="1"/>
</dbReference>
<evidence type="ECO:0000256" key="11">
    <source>
        <dbReference type="SAM" id="MobiDB-lite"/>
    </source>
</evidence>
<evidence type="ECO:0000313" key="14">
    <source>
        <dbReference type="Proteomes" id="UP000243723"/>
    </source>
</evidence>
<evidence type="ECO:0000256" key="6">
    <source>
        <dbReference type="ARBA" id="ARBA00023015"/>
    </source>
</evidence>
<evidence type="ECO:0000259" key="12">
    <source>
        <dbReference type="SMART" id="SM00385"/>
    </source>
</evidence>
<dbReference type="FunFam" id="1.10.472.10:FF:000007">
    <property type="entry name" value="Transcription factor IIIB 90 kDa subunit"/>
    <property type="match status" value="1"/>
</dbReference>
<feature type="compositionally biased region" description="Basic residues" evidence="11">
    <location>
        <begin position="645"/>
        <end position="654"/>
    </location>
</feature>
<feature type="compositionally biased region" description="Low complexity" evidence="11">
    <location>
        <begin position="369"/>
        <end position="391"/>
    </location>
</feature>
<dbReference type="Gene3D" id="1.20.5.650">
    <property type="entry name" value="Single helix bin"/>
    <property type="match status" value="1"/>
</dbReference>
<keyword evidence="4" id="KW-0863">Zinc-finger</keyword>
<feature type="region of interest" description="Disordered" evidence="11">
    <location>
        <begin position="699"/>
        <end position="903"/>
    </location>
</feature>
<keyword evidence="6" id="KW-0805">Transcription regulation</keyword>
<feature type="compositionally biased region" description="Low complexity" evidence="11">
    <location>
        <begin position="409"/>
        <end position="428"/>
    </location>
</feature>
<dbReference type="InterPro" id="IPR013763">
    <property type="entry name" value="Cyclin-like_dom"/>
</dbReference>
<dbReference type="GO" id="GO:0008270">
    <property type="term" value="F:zinc ion binding"/>
    <property type="evidence" value="ECO:0007669"/>
    <property type="project" value="UniProtKB-KW"/>
</dbReference>
<dbReference type="GO" id="GO:0006384">
    <property type="term" value="P:transcription initiation at RNA polymerase III promoter"/>
    <property type="evidence" value="ECO:0007669"/>
    <property type="project" value="UniProtKB-ARBA"/>
</dbReference>
<dbReference type="Pfam" id="PF00382">
    <property type="entry name" value="TFIIB"/>
    <property type="match status" value="2"/>
</dbReference>
<dbReference type="Proteomes" id="UP000243723">
    <property type="component" value="Unassembled WGS sequence"/>
</dbReference>
<keyword evidence="8" id="KW-0804">Transcription</keyword>
<dbReference type="GO" id="GO:0001006">
    <property type="term" value="F:RNA polymerase III type 3 promoter sequence-specific DNA binding"/>
    <property type="evidence" value="ECO:0007669"/>
    <property type="project" value="TreeGrafter"/>
</dbReference>
<keyword evidence="9" id="KW-0539">Nucleus</keyword>
<comment type="caution">
    <text evidence="13">The sequence shown here is derived from an EMBL/GenBank/DDBJ whole genome shotgun (WGS) entry which is preliminary data.</text>
</comment>
<dbReference type="CDD" id="cd20554">
    <property type="entry name" value="CYCLIN_TFIIIB90_rpt2"/>
    <property type="match status" value="1"/>
</dbReference>
<feature type="compositionally biased region" description="Basic and acidic residues" evidence="11">
    <location>
        <begin position="633"/>
        <end position="644"/>
    </location>
</feature>
<feature type="compositionally biased region" description="Acidic residues" evidence="11">
    <location>
        <begin position="859"/>
        <end position="881"/>
    </location>
</feature>
<dbReference type="InterPro" id="IPR000812">
    <property type="entry name" value="TFIIB"/>
</dbReference>
<feature type="domain" description="Cyclin-like" evidence="12">
    <location>
        <begin position="126"/>
        <end position="208"/>
    </location>
</feature>
<feature type="region of interest" description="Disordered" evidence="11">
    <location>
        <begin position="543"/>
        <end position="562"/>
    </location>
</feature>
<dbReference type="Gene3D" id="1.10.472.10">
    <property type="entry name" value="Cyclin-like"/>
    <property type="match status" value="2"/>
</dbReference>
<dbReference type="PANTHER" id="PTHR11618:SF4">
    <property type="entry name" value="TRANSCRIPTION FACTOR IIIB 90 KDA SUBUNIT"/>
    <property type="match status" value="1"/>
</dbReference>
<dbReference type="GO" id="GO:0000995">
    <property type="term" value="F:RNA polymerase III general transcription initiation factor activity"/>
    <property type="evidence" value="ECO:0007669"/>
    <property type="project" value="TreeGrafter"/>
</dbReference>
<feature type="compositionally biased region" description="Basic and acidic residues" evidence="11">
    <location>
        <begin position="116"/>
        <end position="125"/>
    </location>
</feature>
<evidence type="ECO:0000256" key="5">
    <source>
        <dbReference type="ARBA" id="ARBA00022833"/>
    </source>
</evidence>
<feature type="compositionally biased region" description="Polar residues" evidence="11">
    <location>
        <begin position="832"/>
        <end position="846"/>
    </location>
</feature>
<feature type="compositionally biased region" description="Basic and acidic residues" evidence="11">
    <location>
        <begin position="768"/>
        <end position="788"/>
    </location>
</feature>
<sequence length="917" mass="100046">MPGVAPVNRPAKRIGRLGRNKAFTPIPAQPAAPPPPAQKQQQKCCDEPQHETHDGVLLCVNCGTQIAEQNIVSEVTFGETSTGAAQVQGGYVGENSRYAKTLGGQASRRVGGQYQSREETEQNGRSELRQLATQLRIPTHIEEVAFNLWKLAANHNFIQGRRTNEVAGACLYAACRRNENNTVMLMDISEAQSVNVFKLGDIYKELSKTLYLESHTHIKPVMEIEPLLMKYCSRLEFGDRTREVAADAARIIRRMKRDWMVTGRHPAGLCGACIILAARMNNFRRTVREVVYIVKVSDLTIASRLLEFKNTRSSTMSVKDFRSKGHRLKYQHDPPSLHAAEKRQALLDRAMKKRLARLEQRASADISDTSSVASRESAEAPSEAPTEIPTEAPAGIAVSIEESTAAPETATGQASPPSSAAASISTVPAKRKRNSTRTDDTLAQQQDTPPSTAEQTQPEASPSQVPTEGPRRDADGFAIPALPSATTRASATPDPEASATSKKRRKVTKPVIQLTEEDFASESELASDIENILQDPNCVSARNDTEREKLEQLSSQTADEQRALAAQLTASRMASQGRSHSIEMDSEIISPDEFADDPEVANALLDEEAVKVKETIWLRDNEDWLRAQQAKHLRQELEKAEGRAEKRKKKRKRSRMGDGTVLTEGGTPVQSPADAAQRMLEKRGAKGYSKNIDYAALNRVFGGEVGPSEREKKRMSRSGKSSVASSRAGSEAPSEASSVASSRRSSVSGESRKPVIGDGSWVMEGEDDVSKGKVTGRREEKKALDRARRSSTAGSETPGPEARSKSGSAGSGGKKSITPSPAPEEAAEGKTLSGSPEAITTTQPEQQGDKQDQAIAIEDNGEEDDEEEDEEEEEEEEEFEAAESWVGDVAEDDYGDDDDIDYDRMEADLDGNIDNYG</sequence>
<dbReference type="AlphaFoldDB" id="A0A2P8A5V8"/>
<evidence type="ECO:0000256" key="10">
    <source>
        <dbReference type="ARBA" id="ARBA00031009"/>
    </source>
</evidence>
<dbReference type="Pfam" id="PF07741">
    <property type="entry name" value="BRF1"/>
    <property type="match status" value="1"/>
</dbReference>
<feature type="region of interest" description="Disordered" evidence="11">
    <location>
        <begin position="1"/>
        <end position="48"/>
    </location>
</feature>
<feature type="compositionally biased region" description="Basic residues" evidence="11">
    <location>
        <begin position="10"/>
        <end position="19"/>
    </location>
</feature>
<comment type="similarity">
    <text evidence="2">Belongs to the TFIIB family.</text>
</comment>
<dbReference type="EMBL" id="NHZQ01000066">
    <property type="protein sequence ID" value="PSK55844.1"/>
    <property type="molecule type" value="Genomic_DNA"/>
</dbReference>
<dbReference type="PANTHER" id="PTHR11618">
    <property type="entry name" value="TRANSCRIPTION INITIATION FACTOR IIB-RELATED"/>
    <property type="match status" value="1"/>
</dbReference>
<keyword evidence="3" id="KW-0479">Metal-binding</keyword>
<proteinExistence type="inferred from homology"/>
<evidence type="ECO:0000256" key="3">
    <source>
        <dbReference type="ARBA" id="ARBA00022723"/>
    </source>
</evidence>
<dbReference type="InterPro" id="IPR036915">
    <property type="entry name" value="Cyclin-like_sf"/>
</dbReference>
<feature type="region of interest" description="Disordered" evidence="11">
    <location>
        <begin position="358"/>
        <end position="391"/>
    </location>
</feature>
<feature type="compositionally biased region" description="Acidic residues" evidence="11">
    <location>
        <begin position="889"/>
        <end position="901"/>
    </location>
</feature>
<gene>
    <name evidence="13" type="ORF">B9Z65_4722</name>
</gene>
<dbReference type="GO" id="GO:0005634">
    <property type="term" value="C:nucleus"/>
    <property type="evidence" value="ECO:0007669"/>
    <property type="project" value="UniProtKB-SubCell"/>
</dbReference>
<evidence type="ECO:0000256" key="4">
    <source>
        <dbReference type="ARBA" id="ARBA00022771"/>
    </source>
</evidence>
<dbReference type="GO" id="GO:0017025">
    <property type="term" value="F:TBP-class protein binding"/>
    <property type="evidence" value="ECO:0007669"/>
    <property type="project" value="InterPro"/>
</dbReference>
<comment type="subcellular location">
    <subcellularLocation>
        <location evidence="1">Nucleus</location>
    </subcellularLocation>
</comment>
<evidence type="ECO:0000256" key="1">
    <source>
        <dbReference type="ARBA" id="ARBA00004123"/>
    </source>
</evidence>
<evidence type="ECO:0000256" key="8">
    <source>
        <dbReference type="ARBA" id="ARBA00023163"/>
    </source>
</evidence>
<dbReference type="SMART" id="SM00385">
    <property type="entry name" value="CYCLIN"/>
    <property type="match status" value="2"/>
</dbReference>
<keyword evidence="7" id="KW-0010">Activator</keyword>
<keyword evidence="14" id="KW-1185">Reference proteome</keyword>
<feature type="domain" description="Cyclin-like" evidence="12">
    <location>
        <begin position="226"/>
        <end position="310"/>
    </location>
</feature>
<feature type="compositionally biased region" description="Polar residues" evidence="11">
    <location>
        <begin position="441"/>
        <end position="466"/>
    </location>
</feature>